<dbReference type="GeneID" id="62193643"/>
<evidence type="ECO:0000313" key="1">
    <source>
        <dbReference type="EMBL" id="QPG72938.1"/>
    </source>
</evidence>
<keyword evidence="2" id="KW-1185">Reference proteome</keyword>
<reference evidence="1" key="1">
    <citation type="submission" date="2020-10" db="EMBL/GenBank/DDBJ databases">
        <authorList>
            <person name="Roach M.J.R."/>
        </authorList>
    </citation>
    <scope>NUCLEOTIDE SEQUENCE</scope>
    <source>
        <strain evidence="1">CBS 1945</strain>
    </source>
</reference>
<protein>
    <submittedName>
        <fullName evidence="1">Uncharacterized protein</fullName>
    </submittedName>
</protein>
<dbReference type="Proteomes" id="UP000662931">
    <property type="component" value="Chromosome 1"/>
</dbReference>
<organism evidence="1 2">
    <name type="scientific">Eeniella nana</name>
    <name type="common">Yeast</name>
    <name type="synonym">Brettanomyces nanus</name>
    <dbReference type="NCBI Taxonomy" id="13502"/>
    <lineage>
        <taxon>Eukaryota</taxon>
        <taxon>Fungi</taxon>
        <taxon>Dikarya</taxon>
        <taxon>Ascomycota</taxon>
        <taxon>Saccharomycotina</taxon>
        <taxon>Pichiomycetes</taxon>
        <taxon>Pichiales</taxon>
        <taxon>Pichiaceae</taxon>
        <taxon>Brettanomyces</taxon>
    </lineage>
</organism>
<sequence>MFAGNGTPGLLPSVVSPLLTPQFVPKGSISFPAYTCITPNTTKSQQIRILSYESPMLSCTTYREGCASDLDSNKLDLNKLDLNYSVNGGVSSFGIKYNNNSSNSNRNSDGLTTTNTSSISNVSNILDSCASENYKKWLSSH</sequence>
<proteinExistence type="predicted"/>
<gene>
    <name evidence="1" type="ORF">FOA43_000242</name>
</gene>
<dbReference type="AlphaFoldDB" id="A0A875RWQ0"/>
<name>A0A875RWQ0_EENNA</name>
<dbReference type="KEGG" id="bnn:FOA43_000242"/>
<accession>A0A875RWQ0</accession>
<evidence type="ECO:0000313" key="2">
    <source>
        <dbReference type="Proteomes" id="UP000662931"/>
    </source>
</evidence>
<dbReference type="OrthoDB" id="2563506at2759"/>
<dbReference type="EMBL" id="CP064812">
    <property type="protein sequence ID" value="QPG72938.1"/>
    <property type="molecule type" value="Genomic_DNA"/>
</dbReference>
<dbReference type="RefSeq" id="XP_038776503.1">
    <property type="nucleotide sequence ID" value="XM_038920575.1"/>
</dbReference>